<sequence>MESLGGLDDATKNTEDTVVSLEEKKEKRRPFHFWTVNGRTYQLKLKSSTVDKLEAKYHRNIMNMLDDIPPLSVMLTIIQAAMEPWQHGMSYMKVQNVYDIWADEEGGNQSDLYTKVVLPTLAVSGFFTAEQAETLMQEIGNV</sequence>
<evidence type="ECO:0000313" key="1">
    <source>
        <dbReference type="EMBL" id="CUN40137.1"/>
    </source>
</evidence>
<dbReference type="RefSeq" id="WP_055065425.1">
    <property type="nucleotide sequence ID" value="NZ_CYZD01000001.1"/>
</dbReference>
<reference evidence="1 2" key="1">
    <citation type="submission" date="2015-09" db="EMBL/GenBank/DDBJ databases">
        <authorList>
            <consortium name="Pathogen Informatics"/>
        </authorList>
    </citation>
    <scope>NUCLEOTIDE SEQUENCE [LARGE SCALE GENOMIC DNA]</scope>
    <source>
        <strain evidence="1 2">2789STDY5608837</strain>
    </source>
</reference>
<evidence type="ECO:0000313" key="2">
    <source>
        <dbReference type="Proteomes" id="UP000095409"/>
    </source>
</evidence>
<dbReference type="Proteomes" id="UP000095409">
    <property type="component" value="Unassembled WGS sequence"/>
</dbReference>
<protein>
    <submittedName>
        <fullName evidence="1">Uncharacterized protein</fullName>
    </submittedName>
</protein>
<gene>
    <name evidence="1" type="ORF">ERS852394_00141</name>
</gene>
<dbReference type="AlphaFoldDB" id="A0A173WNS3"/>
<organism evidence="1 2">
    <name type="scientific">Blautia obeum</name>
    <dbReference type="NCBI Taxonomy" id="40520"/>
    <lineage>
        <taxon>Bacteria</taxon>
        <taxon>Bacillati</taxon>
        <taxon>Bacillota</taxon>
        <taxon>Clostridia</taxon>
        <taxon>Lachnospirales</taxon>
        <taxon>Lachnospiraceae</taxon>
        <taxon>Blautia</taxon>
    </lineage>
</organism>
<accession>A0A173WNS3</accession>
<name>A0A173WNS3_9FIRM</name>
<proteinExistence type="predicted"/>
<dbReference type="EMBL" id="CYZD01000001">
    <property type="protein sequence ID" value="CUN40137.1"/>
    <property type="molecule type" value="Genomic_DNA"/>
</dbReference>